<dbReference type="Gene3D" id="3.30.70.1440">
    <property type="entry name" value="Multidrug efflux transporter AcrB pore domain"/>
    <property type="match status" value="1"/>
</dbReference>
<dbReference type="Gene3D" id="3.30.70.1430">
    <property type="entry name" value="Multidrug efflux transporter AcrB pore domain"/>
    <property type="match status" value="2"/>
</dbReference>
<feature type="transmembrane region" description="Helical" evidence="8">
    <location>
        <begin position="375"/>
        <end position="392"/>
    </location>
</feature>
<reference evidence="9" key="1">
    <citation type="journal article" date="2011" name="ISME J.">
        <title>The endosymbionts of the deep-sea tubeworms Riftia pachyptila and Tevnia jerichonana share an identical physiology as revealed by proteogenomic analyses.</title>
        <authorList>
            <person name="Gardebrecht A."/>
            <person name="Markert S."/>
            <person name="Felbeck H."/>
            <person name="Thuermer A."/>
            <person name="Albrecht D."/>
            <person name="Wollherr A."/>
            <person name="Kabisch J."/>
            <person name="Lehmann R."/>
            <person name="Daniel R."/>
            <person name="Liesegang H."/>
            <person name="Hecker M."/>
            <person name="Sievert S.M."/>
            <person name="Schweder T."/>
        </authorList>
    </citation>
    <scope>NUCLEOTIDE SEQUENCE [LARGE SCALE GENOMIC DNA]</scope>
</reference>
<dbReference type="GO" id="GO:0008324">
    <property type="term" value="F:monoatomic cation transmembrane transporter activity"/>
    <property type="evidence" value="ECO:0007669"/>
    <property type="project" value="InterPro"/>
</dbReference>
<feature type="transmembrane region" description="Helical" evidence="8">
    <location>
        <begin position="424"/>
        <end position="445"/>
    </location>
</feature>
<evidence type="ECO:0000256" key="8">
    <source>
        <dbReference type="SAM" id="Phobius"/>
    </source>
</evidence>
<feature type="transmembrane region" description="Helical" evidence="8">
    <location>
        <begin position="399"/>
        <end position="418"/>
    </location>
</feature>
<proteinExistence type="inferred from homology"/>
<feature type="transmembrane region" description="Helical" evidence="8">
    <location>
        <begin position="921"/>
        <end position="940"/>
    </location>
</feature>
<feature type="transmembrane region" description="Helical" evidence="8">
    <location>
        <begin position="30"/>
        <end position="51"/>
    </location>
</feature>
<evidence type="ECO:0000256" key="4">
    <source>
        <dbReference type="ARBA" id="ARBA00022475"/>
    </source>
</evidence>
<feature type="transmembrane region" description="Helical" evidence="8">
    <location>
        <begin position="499"/>
        <end position="516"/>
    </location>
</feature>
<keyword evidence="6 8" id="KW-1133">Transmembrane helix</keyword>
<dbReference type="PANTHER" id="PTHR32063:SF24">
    <property type="entry name" value="CATION EFFLUX SYSTEM (ACRB_ACRD_ACRF FAMILY)"/>
    <property type="match status" value="1"/>
</dbReference>
<dbReference type="EMBL" id="AFOC01000054">
    <property type="protein sequence ID" value="EGV50980.1"/>
    <property type="molecule type" value="Genomic_DNA"/>
</dbReference>
<name>G2DEG2_9GAMM</name>
<dbReference type="InterPro" id="IPR004763">
    <property type="entry name" value="CusA-like"/>
</dbReference>
<evidence type="ECO:0000313" key="10">
    <source>
        <dbReference type="Proteomes" id="UP000004491"/>
    </source>
</evidence>
<dbReference type="SUPFAM" id="SSF82693">
    <property type="entry name" value="Multidrug efflux transporter AcrB pore domain, PN1, PN2, PC1 and PC2 subdomains"/>
    <property type="match status" value="3"/>
</dbReference>
<comment type="subcellular location">
    <subcellularLocation>
        <location evidence="1">Cell membrane</location>
        <topology evidence="1">Multi-pass membrane protein</topology>
    </subcellularLocation>
</comment>
<accession>G2DEG2</accession>
<dbReference type="InterPro" id="IPR027463">
    <property type="entry name" value="AcrB_DN_DC_subdom"/>
</dbReference>
<dbReference type="Gene3D" id="3.30.70.1320">
    <property type="entry name" value="Multidrug efflux transporter AcrB pore domain like"/>
    <property type="match status" value="1"/>
</dbReference>
<dbReference type="Pfam" id="PF00873">
    <property type="entry name" value="ACR_tran"/>
    <property type="match status" value="1"/>
</dbReference>
<protein>
    <submittedName>
        <fullName evidence="9">Cobalt-zinc-cadmium resistance protein czcA</fullName>
    </submittedName>
</protein>
<comment type="caution">
    <text evidence="9">The sequence shown here is derived from an EMBL/GenBank/DDBJ whole genome shotgun (WGS) entry which is preliminary data.</text>
</comment>
<gene>
    <name evidence="9" type="primary">czcA2</name>
    <name evidence="9" type="ORF">Rifp1Sym_ca00020</name>
</gene>
<keyword evidence="3" id="KW-0813">Transport</keyword>
<comment type="similarity">
    <text evidence="2">Belongs to the resistance-nodulation-cell division (RND) (TC 2.A.6) family.</text>
</comment>
<evidence type="ECO:0000256" key="3">
    <source>
        <dbReference type="ARBA" id="ARBA00022448"/>
    </source>
</evidence>
<evidence type="ECO:0000256" key="5">
    <source>
        <dbReference type="ARBA" id="ARBA00022692"/>
    </source>
</evidence>
<dbReference type="Gene3D" id="1.20.1640.10">
    <property type="entry name" value="Multidrug efflux transporter AcrB transmembrane domain"/>
    <property type="match status" value="2"/>
</dbReference>
<dbReference type="PRINTS" id="PR00702">
    <property type="entry name" value="ACRIFLAVINRP"/>
</dbReference>
<dbReference type="PANTHER" id="PTHR32063">
    <property type="match status" value="1"/>
</dbReference>
<dbReference type="NCBIfam" id="TIGR00914">
    <property type="entry name" value="2A0601"/>
    <property type="match status" value="1"/>
</dbReference>
<dbReference type="Proteomes" id="UP000004491">
    <property type="component" value="Unassembled WGS sequence"/>
</dbReference>
<dbReference type="GO" id="GO:0042910">
    <property type="term" value="F:xenobiotic transmembrane transporter activity"/>
    <property type="evidence" value="ECO:0007669"/>
    <property type="project" value="TreeGrafter"/>
</dbReference>
<organism evidence="9 10">
    <name type="scientific">endosymbiont of Riftia pachyptila</name>
    <name type="common">vent Ph05</name>
    <dbReference type="NCBI Taxonomy" id="1048808"/>
    <lineage>
        <taxon>Bacteria</taxon>
        <taxon>Pseudomonadati</taxon>
        <taxon>Pseudomonadota</taxon>
        <taxon>Gammaproteobacteria</taxon>
        <taxon>sulfur-oxidizing symbionts</taxon>
    </lineage>
</organism>
<feature type="transmembrane region" description="Helical" evidence="8">
    <location>
        <begin position="978"/>
        <end position="998"/>
    </location>
</feature>
<sequence>MCSRNWPSPVSRSTTTEGDTMLNKLIDWSVANRLLVVLGLLAALGAAVTLIPRLNLDAFPDVTNVQVQINTEAQGLAAEEVEQLITYPIEAVMYALPDVEEVRSISKTGLSVITVVFKEGTDIYFARQLVFERLQDAREQIPEGVGTPEMGPNTSGLGQIYQYILRSDDPEKHDAIALRSLNDWVVKLLLLPVDGITDVLSYGGEVRQYQVQVDPRKQLAYGISIDEIAEAIEANNRNAGGWYLDRGAEQLVIRGVGWLRAGEDGLRDIRNIPLKIEDGVVVRVHDIAQVAFGGEIRQGAVTMTRRSAAGESEPLGEVVAGIVLKRLGANTKATIDAVKARLPAIQQALPDGVTIEPFYDQADLVEQAVETVSRALTEAFMLIVVVLVLFLLNIRATLLVLISVPLSVGLALTAMSYWGLSANLMSLGGLAIAIGMMVDGSVVMMENIFKHLTHPDQEHLEKIEKEVAPGDLDPYDAAQDHHGIPLRIQQAAREVGRPVFYAVIIIIVVFAPLFTLEGVEGKLFQPMAISIVLAMLTSLAVALVVMPALATYAFRRAVKHRNSPVFLPLEWFYRHSLRFALKVKWLVVLMALGMFAGAMMLVPKLGTEFVPELEEGTINIRVTLAPSASLETALEVANRLEKRLMNFPEVTYASSRVGRPELGGDPEPVSNVEIYVGLKPVEEWTSARDRFGLQKLFEAALSVHPGLLFSFSQPIATRVDELLSGVKAQLAIKLFGPDLNVLAEKGKAIEALARGVDGTRGVEMEQIAGEAQLTIRPRRDLLARYGIPVSQVMDLVADGIGGTKAGQVIQGNERYDITVRLAKAWRKDTETLKQLVLQAPGGAWVRLGEVADVVIESGPPQIRRDDVQRRVVIQANVEGRDMGGLVAELRQRIAEEIDLPAGYSVVFGGQFENQQRAQQRLMIVVPLSLGLIFLLLYFAFHSVGQALLIMLNVPLALIGGIAALYWTGQYLSVPGSIGFIALFGVAVLNGVVMVNAINQNVEAGVPAADAVFRGALSRLRPVLMTAAIAALGLIPMLISTGVGSEVQRPLATVVVGGLASSTLLTLFVLPTLYRVFSKGIQSNASQ</sequence>
<evidence type="ECO:0000256" key="6">
    <source>
        <dbReference type="ARBA" id="ARBA00022989"/>
    </source>
</evidence>
<dbReference type="GO" id="GO:0005886">
    <property type="term" value="C:plasma membrane"/>
    <property type="evidence" value="ECO:0007669"/>
    <property type="project" value="UniProtKB-SubCell"/>
</dbReference>
<dbReference type="AlphaFoldDB" id="G2DEG2"/>
<dbReference type="InterPro" id="IPR001036">
    <property type="entry name" value="Acrflvin-R"/>
</dbReference>
<dbReference type="SUPFAM" id="SSF82714">
    <property type="entry name" value="Multidrug efflux transporter AcrB TolC docking domain, DN and DC subdomains"/>
    <property type="match status" value="2"/>
</dbReference>
<evidence type="ECO:0000256" key="1">
    <source>
        <dbReference type="ARBA" id="ARBA00004651"/>
    </source>
</evidence>
<keyword evidence="4" id="KW-1003">Cell membrane</keyword>
<feature type="transmembrane region" description="Helical" evidence="8">
    <location>
        <begin position="528"/>
        <end position="554"/>
    </location>
</feature>
<dbReference type="PATRIC" id="fig|1048808.3.peg.2005"/>
<keyword evidence="7 8" id="KW-0472">Membrane</keyword>
<feature type="transmembrane region" description="Helical" evidence="8">
    <location>
        <begin position="583"/>
        <end position="602"/>
    </location>
</feature>
<feature type="transmembrane region" description="Helical" evidence="8">
    <location>
        <begin position="1019"/>
        <end position="1038"/>
    </location>
</feature>
<dbReference type="Gene3D" id="3.30.2090.10">
    <property type="entry name" value="Multidrug efflux transporter AcrB TolC docking domain, DN and DC subdomains"/>
    <property type="match status" value="2"/>
</dbReference>
<feature type="transmembrane region" description="Helical" evidence="8">
    <location>
        <begin position="1050"/>
        <end position="1073"/>
    </location>
</feature>
<feature type="transmembrane region" description="Helical" evidence="8">
    <location>
        <begin position="947"/>
        <end position="966"/>
    </location>
</feature>
<evidence type="ECO:0000256" key="2">
    <source>
        <dbReference type="ARBA" id="ARBA00010942"/>
    </source>
</evidence>
<evidence type="ECO:0000256" key="7">
    <source>
        <dbReference type="ARBA" id="ARBA00023136"/>
    </source>
</evidence>
<evidence type="ECO:0000313" key="9">
    <source>
        <dbReference type="EMBL" id="EGV50980.1"/>
    </source>
</evidence>
<keyword evidence="5 8" id="KW-0812">Transmembrane</keyword>
<dbReference type="SUPFAM" id="SSF82866">
    <property type="entry name" value="Multidrug efflux transporter AcrB transmembrane domain"/>
    <property type="match status" value="2"/>
</dbReference>
<keyword evidence="10" id="KW-1185">Reference proteome</keyword>